<dbReference type="Gene3D" id="3.40.50.2300">
    <property type="match status" value="2"/>
</dbReference>
<dbReference type="PANTHER" id="PTHR30146">
    <property type="entry name" value="LACI-RELATED TRANSCRIPTIONAL REPRESSOR"/>
    <property type="match status" value="1"/>
</dbReference>
<dbReference type="EMBL" id="DXFP01000035">
    <property type="protein sequence ID" value="HIX01919.1"/>
    <property type="molecule type" value="Genomic_DNA"/>
</dbReference>
<dbReference type="GO" id="GO:0000976">
    <property type="term" value="F:transcription cis-regulatory region binding"/>
    <property type="evidence" value="ECO:0007669"/>
    <property type="project" value="TreeGrafter"/>
</dbReference>
<sequence length="336" mass="37420">MATIKDVAKKAGVAPSTVSRALHDSSLISKSTKQKIWDAMDALNYSPNFAAQNLANNTSNIIGVILPPNKESVANNPFFSQILQGIAAVCNQQDFMVAIATGKNDDELIENIKMMIKRGKVNKFIITYSQKNGAVIQFLQAQHTECVLIGEPAKNSSETLFVNNDNVQAGRDATEFLFNQGFQHPVFVYNDLTEMVQRDRYVGYSQEVQKNVEDAVGFELDREHGLEQLQEFLKQHPRVDSFVVCDDIMAITLQNRLSALEQKTSDFGIISFNNSIFARAMHPALTSVEIFPSSLGMEAAVLILNTADDDFKKLRSSMSHVIIPHKIIARESTIKY</sequence>
<dbReference type="PANTHER" id="PTHR30146:SF109">
    <property type="entry name" value="HTH-TYPE TRANSCRIPTIONAL REGULATOR GALS"/>
    <property type="match status" value="1"/>
</dbReference>
<name>A0A9D1UX24_9LACO</name>
<evidence type="ECO:0000313" key="6">
    <source>
        <dbReference type="Proteomes" id="UP000823963"/>
    </source>
</evidence>
<dbReference type="CDD" id="cd01392">
    <property type="entry name" value="HTH_LacI"/>
    <property type="match status" value="1"/>
</dbReference>
<gene>
    <name evidence="5" type="ORF">H9861_04105</name>
</gene>
<dbReference type="Proteomes" id="UP000823963">
    <property type="component" value="Unassembled WGS sequence"/>
</dbReference>
<dbReference type="GO" id="GO:0003700">
    <property type="term" value="F:DNA-binding transcription factor activity"/>
    <property type="evidence" value="ECO:0007669"/>
    <property type="project" value="TreeGrafter"/>
</dbReference>
<dbReference type="Pfam" id="PF00356">
    <property type="entry name" value="LacI"/>
    <property type="match status" value="1"/>
</dbReference>
<dbReference type="PROSITE" id="PS50932">
    <property type="entry name" value="HTH_LACI_2"/>
    <property type="match status" value="1"/>
</dbReference>
<evidence type="ECO:0000256" key="3">
    <source>
        <dbReference type="ARBA" id="ARBA00023163"/>
    </source>
</evidence>
<dbReference type="Pfam" id="PF00532">
    <property type="entry name" value="Peripla_BP_1"/>
    <property type="match status" value="1"/>
</dbReference>
<keyword evidence="2 5" id="KW-0238">DNA-binding</keyword>
<evidence type="ECO:0000259" key="4">
    <source>
        <dbReference type="PROSITE" id="PS50932"/>
    </source>
</evidence>
<dbReference type="InterPro" id="IPR000843">
    <property type="entry name" value="HTH_LacI"/>
</dbReference>
<keyword evidence="3" id="KW-0804">Transcription</keyword>
<protein>
    <submittedName>
        <fullName evidence="5">LacI family DNA-binding transcriptional regulator</fullName>
    </submittedName>
</protein>
<dbReference type="InterPro" id="IPR010982">
    <property type="entry name" value="Lambda_DNA-bd_dom_sf"/>
</dbReference>
<evidence type="ECO:0000313" key="5">
    <source>
        <dbReference type="EMBL" id="HIX01919.1"/>
    </source>
</evidence>
<comment type="caution">
    <text evidence="5">The sequence shown here is derived from an EMBL/GenBank/DDBJ whole genome shotgun (WGS) entry which is preliminary data.</text>
</comment>
<dbReference type="AlphaFoldDB" id="A0A9D1UX24"/>
<reference evidence="5" key="2">
    <citation type="submission" date="2021-04" db="EMBL/GenBank/DDBJ databases">
        <authorList>
            <person name="Gilroy R."/>
        </authorList>
    </citation>
    <scope>NUCLEOTIDE SEQUENCE</scope>
    <source>
        <strain evidence="5">6627</strain>
    </source>
</reference>
<dbReference type="InterPro" id="IPR028082">
    <property type="entry name" value="Peripla_BP_I"/>
</dbReference>
<evidence type="ECO:0000256" key="2">
    <source>
        <dbReference type="ARBA" id="ARBA00023125"/>
    </source>
</evidence>
<reference evidence="5" key="1">
    <citation type="journal article" date="2021" name="PeerJ">
        <title>Extensive microbial diversity within the chicken gut microbiome revealed by metagenomics and culture.</title>
        <authorList>
            <person name="Gilroy R."/>
            <person name="Ravi A."/>
            <person name="Getino M."/>
            <person name="Pursley I."/>
            <person name="Horton D.L."/>
            <person name="Alikhan N.F."/>
            <person name="Baker D."/>
            <person name="Gharbi K."/>
            <person name="Hall N."/>
            <person name="Watson M."/>
            <person name="Adriaenssens E.M."/>
            <person name="Foster-Nyarko E."/>
            <person name="Jarju S."/>
            <person name="Secka A."/>
            <person name="Antonio M."/>
            <person name="Oren A."/>
            <person name="Chaudhuri R.R."/>
            <person name="La Ragione R."/>
            <person name="Hildebrand F."/>
            <person name="Pallen M.J."/>
        </authorList>
    </citation>
    <scope>NUCLEOTIDE SEQUENCE</scope>
    <source>
        <strain evidence="5">6627</strain>
    </source>
</reference>
<dbReference type="SUPFAM" id="SSF53822">
    <property type="entry name" value="Periplasmic binding protein-like I"/>
    <property type="match status" value="1"/>
</dbReference>
<dbReference type="InterPro" id="IPR001761">
    <property type="entry name" value="Peripla_BP/Lac1_sug-bd_dom"/>
</dbReference>
<dbReference type="SMART" id="SM00354">
    <property type="entry name" value="HTH_LACI"/>
    <property type="match status" value="1"/>
</dbReference>
<dbReference type="CDD" id="cd06294">
    <property type="entry name" value="PBP1_MalR-like"/>
    <property type="match status" value="1"/>
</dbReference>
<evidence type="ECO:0000256" key="1">
    <source>
        <dbReference type="ARBA" id="ARBA00023015"/>
    </source>
</evidence>
<feature type="domain" description="HTH lacI-type" evidence="4">
    <location>
        <begin position="2"/>
        <end position="56"/>
    </location>
</feature>
<dbReference type="SUPFAM" id="SSF47413">
    <property type="entry name" value="lambda repressor-like DNA-binding domains"/>
    <property type="match status" value="1"/>
</dbReference>
<organism evidence="5 6">
    <name type="scientific">Candidatus Ligilactobacillus excrementigallinarum</name>
    <dbReference type="NCBI Taxonomy" id="2838641"/>
    <lineage>
        <taxon>Bacteria</taxon>
        <taxon>Bacillati</taxon>
        <taxon>Bacillota</taxon>
        <taxon>Bacilli</taxon>
        <taxon>Lactobacillales</taxon>
        <taxon>Lactobacillaceae</taxon>
        <taxon>Ligilactobacillus</taxon>
    </lineage>
</organism>
<proteinExistence type="predicted"/>
<keyword evidence="1" id="KW-0805">Transcription regulation</keyword>
<dbReference type="Gene3D" id="1.10.260.40">
    <property type="entry name" value="lambda repressor-like DNA-binding domains"/>
    <property type="match status" value="1"/>
</dbReference>
<accession>A0A9D1UX24</accession>